<comment type="similarity">
    <text evidence="2">Belongs to the CPA3 antiporters (TC 2.A.63) subunit E family.</text>
</comment>
<feature type="transmembrane region" description="Helical" evidence="7">
    <location>
        <begin position="50"/>
        <end position="69"/>
    </location>
</feature>
<dbReference type="RefSeq" id="WP_123848376.1">
    <property type="nucleotide sequence ID" value="NZ_RPDH01000002.1"/>
</dbReference>
<keyword evidence="3" id="KW-1003">Cell membrane</keyword>
<dbReference type="GO" id="GO:0008324">
    <property type="term" value="F:monoatomic cation transmembrane transporter activity"/>
    <property type="evidence" value="ECO:0007669"/>
    <property type="project" value="InterPro"/>
</dbReference>
<organism evidence="8 9">
    <name type="scientific">Chitinophaga lutea</name>
    <dbReference type="NCBI Taxonomy" id="2488634"/>
    <lineage>
        <taxon>Bacteria</taxon>
        <taxon>Pseudomonadati</taxon>
        <taxon>Bacteroidota</taxon>
        <taxon>Chitinophagia</taxon>
        <taxon>Chitinophagales</taxon>
        <taxon>Chitinophagaceae</taxon>
        <taxon>Chitinophaga</taxon>
    </lineage>
</organism>
<name>A0A3N4PRJ2_9BACT</name>
<feature type="transmembrane region" description="Helical" evidence="7">
    <location>
        <begin position="12"/>
        <end position="38"/>
    </location>
</feature>
<evidence type="ECO:0000313" key="9">
    <source>
        <dbReference type="Proteomes" id="UP000278351"/>
    </source>
</evidence>
<keyword evidence="6 7" id="KW-0472">Membrane</keyword>
<sequence>MIKQLLLNIMLTFIWVMLTGELVFTNFVFGFLLSYVTLWLVTADQEQKRYFSRVPAVISFIFFFIYEMLRANFQVAYDVITPKFFMKPGIVQYPMDAKTDLEITFLTNLISLTPGTLILDVSDDKKVVYIHVMYLEDKDAFIQQIKGGLEKRLLDILR</sequence>
<dbReference type="PANTHER" id="PTHR34584:SF1">
    <property type="entry name" value="NA(+)_H(+) ANTIPORTER SUBUNIT E1"/>
    <property type="match status" value="1"/>
</dbReference>
<evidence type="ECO:0000256" key="6">
    <source>
        <dbReference type="ARBA" id="ARBA00023136"/>
    </source>
</evidence>
<evidence type="ECO:0000256" key="3">
    <source>
        <dbReference type="ARBA" id="ARBA00022475"/>
    </source>
</evidence>
<dbReference type="Pfam" id="PF01899">
    <property type="entry name" value="MNHE"/>
    <property type="match status" value="1"/>
</dbReference>
<dbReference type="EMBL" id="RPDH01000002">
    <property type="protein sequence ID" value="RPE09379.1"/>
    <property type="molecule type" value="Genomic_DNA"/>
</dbReference>
<keyword evidence="9" id="KW-1185">Reference proteome</keyword>
<protein>
    <submittedName>
        <fullName evidence="8">Na+/H+ antiporter subunit E</fullName>
    </submittedName>
</protein>
<dbReference type="OrthoDB" id="9800498at2"/>
<dbReference type="GO" id="GO:0005886">
    <property type="term" value="C:plasma membrane"/>
    <property type="evidence" value="ECO:0007669"/>
    <property type="project" value="UniProtKB-SubCell"/>
</dbReference>
<dbReference type="Proteomes" id="UP000278351">
    <property type="component" value="Unassembled WGS sequence"/>
</dbReference>
<evidence type="ECO:0000313" key="8">
    <source>
        <dbReference type="EMBL" id="RPE09379.1"/>
    </source>
</evidence>
<accession>A0A3N4PRJ2</accession>
<keyword evidence="4 7" id="KW-0812">Transmembrane</keyword>
<evidence type="ECO:0000256" key="5">
    <source>
        <dbReference type="ARBA" id="ARBA00022989"/>
    </source>
</evidence>
<proteinExistence type="inferred from homology"/>
<dbReference type="PIRSF" id="PIRSF019239">
    <property type="entry name" value="MrpE"/>
    <property type="match status" value="1"/>
</dbReference>
<evidence type="ECO:0000256" key="4">
    <source>
        <dbReference type="ARBA" id="ARBA00022692"/>
    </source>
</evidence>
<evidence type="ECO:0000256" key="1">
    <source>
        <dbReference type="ARBA" id="ARBA00004651"/>
    </source>
</evidence>
<dbReference type="InterPro" id="IPR002758">
    <property type="entry name" value="Cation_antiport_E"/>
</dbReference>
<evidence type="ECO:0000256" key="2">
    <source>
        <dbReference type="ARBA" id="ARBA00006228"/>
    </source>
</evidence>
<keyword evidence="5 7" id="KW-1133">Transmembrane helix</keyword>
<gene>
    <name evidence="8" type="ORF">EGT74_20510</name>
</gene>
<dbReference type="PANTHER" id="PTHR34584">
    <property type="entry name" value="NA(+)/H(+) ANTIPORTER SUBUNIT E1"/>
    <property type="match status" value="1"/>
</dbReference>
<comment type="caution">
    <text evidence="8">The sequence shown here is derived from an EMBL/GenBank/DDBJ whole genome shotgun (WGS) entry which is preliminary data.</text>
</comment>
<reference evidence="8 9" key="1">
    <citation type="submission" date="2018-11" db="EMBL/GenBank/DDBJ databases">
        <title>Chitinophaga lutea sp.nov., isolate from arsenic contaminated soil.</title>
        <authorList>
            <person name="Zong Y."/>
        </authorList>
    </citation>
    <scope>NUCLEOTIDE SEQUENCE [LARGE SCALE GENOMIC DNA]</scope>
    <source>
        <strain evidence="8 9">ZY74</strain>
    </source>
</reference>
<comment type="subcellular location">
    <subcellularLocation>
        <location evidence="1">Cell membrane</location>
        <topology evidence="1">Multi-pass membrane protein</topology>
    </subcellularLocation>
</comment>
<evidence type="ECO:0000256" key="7">
    <source>
        <dbReference type="SAM" id="Phobius"/>
    </source>
</evidence>
<dbReference type="AlphaFoldDB" id="A0A3N4PRJ2"/>